<feature type="transmembrane region" description="Helical" evidence="9">
    <location>
        <begin position="44"/>
        <end position="68"/>
    </location>
</feature>
<comment type="caution">
    <text evidence="11">The sequence shown here is derived from an EMBL/GenBank/DDBJ whole genome shotgun (WGS) entry which is preliminary data.</text>
</comment>
<dbReference type="InterPro" id="IPR050516">
    <property type="entry name" value="Olfactory_GPCR"/>
</dbReference>
<proteinExistence type="predicted"/>
<keyword evidence="2" id="KW-1003">Cell membrane</keyword>
<evidence type="ECO:0000256" key="7">
    <source>
        <dbReference type="ARBA" id="ARBA00023136"/>
    </source>
</evidence>
<dbReference type="GO" id="GO:0005886">
    <property type="term" value="C:plasma membrane"/>
    <property type="evidence" value="ECO:0007669"/>
    <property type="project" value="UniProtKB-SubCell"/>
</dbReference>
<dbReference type="GO" id="GO:0004930">
    <property type="term" value="F:G protein-coupled receptor activity"/>
    <property type="evidence" value="ECO:0007669"/>
    <property type="project" value="UniProtKB-KW"/>
</dbReference>
<organism evidence="11 12">
    <name type="scientific">Pleurodeles waltl</name>
    <name type="common">Iberian ribbed newt</name>
    <dbReference type="NCBI Taxonomy" id="8319"/>
    <lineage>
        <taxon>Eukaryota</taxon>
        <taxon>Metazoa</taxon>
        <taxon>Chordata</taxon>
        <taxon>Craniata</taxon>
        <taxon>Vertebrata</taxon>
        <taxon>Euteleostomi</taxon>
        <taxon>Amphibia</taxon>
        <taxon>Batrachia</taxon>
        <taxon>Caudata</taxon>
        <taxon>Salamandroidea</taxon>
        <taxon>Salamandridae</taxon>
        <taxon>Pleurodelinae</taxon>
        <taxon>Pleurodeles</taxon>
    </lineage>
</organism>
<evidence type="ECO:0000256" key="4">
    <source>
        <dbReference type="ARBA" id="ARBA00022725"/>
    </source>
</evidence>
<dbReference type="GO" id="GO:0007608">
    <property type="term" value="P:sensory perception of smell"/>
    <property type="evidence" value="ECO:0007669"/>
    <property type="project" value="UniProtKB-KW"/>
</dbReference>
<dbReference type="SUPFAM" id="SSF81321">
    <property type="entry name" value="Family A G protein-coupled receptor-like"/>
    <property type="match status" value="1"/>
</dbReference>
<evidence type="ECO:0000259" key="10">
    <source>
        <dbReference type="PROSITE" id="PS50262"/>
    </source>
</evidence>
<dbReference type="AlphaFoldDB" id="A0AAV7LLY3"/>
<keyword evidence="3 9" id="KW-0812">Transmembrane</keyword>
<name>A0AAV7LLY3_PLEWA</name>
<keyword evidence="12" id="KW-1185">Reference proteome</keyword>
<feature type="transmembrane region" description="Helical" evidence="9">
    <location>
        <begin position="6"/>
        <end position="23"/>
    </location>
</feature>
<keyword evidence="7 9" id="KW-0472">Membrane</keyword>
<keyword evidence="4" id="KW-0552">Olfaction</keyword>
<keyword evidence="6" id="KW-0807">Transducer</keyword>
<keyword evidence="5 9" id="KW-1133">Transmembrane helix</keyword>
<feature type="domain" description="G-protein coupled receptors family 1 profile" evidence="10">
    <location>
        <begin position="1"/>
        <end position="90"/>
    </location>
</feature>
<comment type="subcellular location">
    <subcellularLocation>
        <location evidence="1">Cell membrane</location>
        <topology evidence="1">Multi-pass membrane protein</topology>
    </subcellularLocation>
</comment>
<keyword evidence="6" id="KW-0297">G-protein coupled receptor</keyword>
<dbReference type="InterPro" id="IPR017452">
    <property type="entry name" value="GPCR_Rhodpsn_7TM"/>
</dbReference>
<dbReference type="PROSITE" id="PS50262">
    <property type="entry name" value="G_PROTEIN_RECEP_F1_2"/>
    <property type="match status" value="1"/>
</dbReference>
<evidence type="ECO:0000256" key="8">
    <source>
        <dbReference type="ARBA" id="ARBA00023170"/>
    </source>
</evidence>
<evidence type="ECO:0000313" key="11">
    <source>
        <dbReference type="EMBL" id="KAJ1088430.1"/>
    </source>
</evidence>
<protein>
    <recommendedName>
        <fullName evidence="10">G-protein coupled receptors family 1 profile domain-containing protein</fullName>
    </recommendedName>
</protein>
<reference evidence="11" key="1">
    <citation type="journal article" date="2022" name="bioRxiv">
        <title>Sequencing and chromosome-scale assembly of the giantPleurodeles waltlgenome.</title>
        <authorList>
            <person name="Brown T."/>
            <person name="Elewa A."/>
            <person name="Iarovenko S."/>
            <person name="Subramanian E."/>
            <person name="Araus A.J."/>
            <person name="Petzold A."/>
            <person name="Susuki M."/>
            <person name="Suzuki K.-i.T."/>
            <person name="Hayashi T."/>
            <person name="Toyoda A."/>
            <person name="Oliveira C."/>
            <person name="Osipova E."/>
            <person name="Leigh N.D."/>
            <person name="Simon A."/>
            <person name="Yun M.H."/>
        </authorList>
    </citation>
    <scope>NUCLEOTIDE SEQUENCE</scope>
    <source>
        <strain evidence="11">20211129_DDA</strain>
        <tissue evidence="11">Liver</tissue>
    </source>
</reference>
<dbReference type="Gene3D" id="1.20.1070.10">
    <property type="entry name" value="Rhodopsin 7-helix transmembrane proteins"/>
    <property type="match status" value="1"/>
</dbReference>
<keyword evidence="8" id="KW-0675">Receptor</keyword>
<evidence type="ECO:0000256" key="1">
    <source>
        <dbReference type="ARBA" id="ARBA00004651"/>
    </source>
</evidence>
<evidence type="ECO:0000256" key="3">
    <source>
        <dbReference type="ARBA" id="ARBA00022692"/>
    </source>
</evidence>
<dbReference type="PROSITE" id="PS00237">
    <property type="entry name" value="G_PROTEIN_RECEP_F1_1"/>
    <property type="match status" value="1"/>
</dbReference>
<dbReference type="Pfam" id="PF00001">
    <property type="entry name" value="7tm_1"/>
    <property type="match status" value="1"/>
</dbReference>
<dbReference type="InterPro" id="IPR000276">
    <property type="entry name" value="GPCR_Rhodpsn"/>
</dbReference>
<dbReference type="PANTHER" id="PTHR26452">
    <property type="entry name" value="OLFACTORY RECEPTOR"/>
    <property type="match status" value="1"/>
</dbReference>
<accession>A0AAV7LLY3</accession>
<evidence type="ECO:0000313" key="12">
    <source>
        <dbReference type="Proteomes" id="UP001066276"/>
    </source>
</evidence>
<gene>
    <name evidence="11" type="ORF">NDU88_001587</name>
</gene>
<dbReference type="EMBL" id="JANPWB010000015">
    <property type="protein sequence ID" value="KAJ1088430.1"/>
    <property type="molecule type" value="Genomic_DNA"/>
</dbReference>
<sequence length="90" mass="10005">MFFFSLTGNATIFLVVIMAYDRYVAISNPLRYRIIISDLACLKILLLALTVSFMVAVGQTVAIFSLPFCIATVSTMPPQKVLKNENENVL</sequence>
<evidence type="ECO:0000256" key="2">
    <source>
        <dbReference type="ARBA" id="ARBA00022475"/>
    </source>
</evidence>
<evidence type="ECO:0000256" key="5">
    <source>
        <dbReference type="ARBA" id="ARBA00022989"/>
    </source>
</evidence>
<evidence type="ECO:0000256" key="9">
    <source>
        <dbReference type="SAM" id="Phobius"/>
    </source>
</evidence>
<evidence type="ECO:0000256" key="6">
    <source>
        <dbReference type="ARBA" id="ARBA00023040"/>
    </source>
</evidence>
<keyword evidence="4" id="KW-0716">Sensory transduction</keyword>
<dbReference type="Proteomes" id="UP001066276">
    <property type="component" value="Chromosome 11"/>
</dbReference>